<evidence type="ECO:0000256" key="2">
    <source>
        <dbReference type="ARBA" id="ARBA00022603"/>
    </source>
</evidence>
<dbReference type="Pfam" id="PF08241">
    <property type="entry name" value="Methyltransf_11"/>
    <property type="match status" value="1"/>
</dbReference>
<dbReference type="PANTHER" id="PTHR44942:SF4">
    <property type="entry name" value="METHYLTRANSFERASE TYPE 11 DOMAIN-CONTAINING PROTEIN"/>
    <property type="match status" value="1"/>
</dbReference>
<dbReference type="AlphaFoldDB" id="A0A7J7JIR1"/>
<feature type="domain" description="Methyltransferase type 11" evidence="4">
    <location>
        <begin position="51"/>
        <end position="143"/>
    </location>
</feature>
<protein>
    <recommendedName>
        <fullName evidence="4">Methyltransferase type 11 domain-containing protein</fullName>
    </recommendedName>
</protein>
<dbReference type="PANTHER" id="PTHR44942">
    <property type="entry name" value="METHYLTRANSF_11 DOMAIN-CONTAINING PROTEIN"/>
    <property type="match status" value="1"/>
</dbReference>
<dbReference type="InterPro" id="IPR013216">
    <property type="entry name" value="Methyltransf_11"/>
</dbReference>
<keyword evidence="3" id="KW-0808">Transferase</keyword>
<organism evidence="5 6">
    <name type="scientific">Bugula neritina</name>
    <name type="common">Brown bryozoan</name>
    <name type="synonym">Sertularia neritina</name>
    <dbReference type="NCBI Taxonomy" id="10212"/>
    <lineage>
        <taxon>Eukaryota</taxon>
        <taxon>Metazoa</taxon>
        <taxon>Spiralia</taxon>
        <taxon>Lophotrochozoa</taxon>
        <taxon>Bryozoa</taxon>
        <taxon>Gymnolaemata</taxon>
        <taxon>Cheilostomatida</taxon>
        <taxon>Flustrina</taxon>
        <taxon>Buguloidea</taxon>
        <taxon>Bugulidae</taxon>
        <taxon>Bugula</taxon>
    </lineage>
</organism>
<gene>
    <name evidence="5" type="ORF">EB796_015478</name>
</gene>
<dbReference type="EMBL" id="VXIV02002322">
    <property type="protein sequence ID" value="KAF6026209.1"/>
    <property type="molecule type" value="Genomic_DNA"/>
</dbReference>
<comment type="similarity">
    <text evidence="1">Belongs to the methyltransferase superfamily.</text>
</comment>
<proteinExistence type="inferred from homology"/>
<dbReference type="InterPro" id="IPR029063">
    <property type="entry name" value="SAM-dependent_MTases_sf"/>
</dbReference>
<dbReference type="Proteomes" id="UP000593567">
    <property type="component" value="Unassembled WGS sequence"/>
</dbReference>
<dbReference type="CDD" id="cd02440">
    <property type="entry name" value="AdoMet_MTases"/>
    <property type="match status" value="1"/>
</dbReference>
<evidence type="ECO:0000256" key="1">
    <source>
        <dbReference type="ARBA" id="ARBA00008361"/>
    </source>
</evidence>
<dbReference type="Gene3D" id="3.40.50.150">
    <property type="entry name" value="Vaccinia Virus protein VP39"/>
    <property type="match status" value="1"/>
</dbReference>
<dbReference type="GO" id="GO:0032259">
    <property type="term" value="P:methylation"/>
    <property type="evidence" value="ECO:0007669"/>
    <property type="project" value="UniProtKB-KW"/>
</dbReference>
<evidence type="ECO:0000256" key="3">
    <source>
        <dbReference type="ARBA" id="ARBA00022679"/>
    </source>
</evidence>
<sequence length="284" mass="33116">MLSYRRYDDPVQISEYVVSRPRYPQKVFDMILEYTKQQAIPCKSGKFPLAVDVGCGPGLMSTSFLAPHFDKVLGIDISEAQIAEANANKEYDNIEYKVAHAESMPVEDKSVTLVQVATALHWLDHEKFYRECDRVLVAGGVIAAFSHYPDIQVIDHPNKDHLTRILREIQVKITSNENPEYLLPNKYAAEYYKDPCLQIPYPDTQRYDDIFFPFHTTIAGIHRYYMTITCVRKFISSNEDRKRWWKDIFDRIMEAYRTDNSESPLTIQFKVYLLLGRKPKIILE</sequence>
<dbReference type="InterPro" id="IPR051052">
    <property type="entry name" value="Diverse_substrate_MTase"/>
</dbReference>
<accession>A0A7J7JIR1</accession>
<evidence type="ECO:0000259" key="4">
    <source>
        <dbReference type="Pfam" id="PF08241"/>
    </source>
</evidence>
<dbReference type="OrthoDB" id="506498at2759"/>
<dbReference type="SUPFAM" id="SSF53335">
    <property type="entry name" value="S-adenosyl-L-methionine-dependent methyltransferases"/>
    <property type="match status" value="1"/>
</dbReference>
<keyword evidence="6" id="KW-1185">Reference proteome</keyword>
<comment type="caution">
    <text evidence="5">The sequence shown here is derived from an EMBL/GenBank/DDBJ whole genome shotgun (WGS) entry which is preliminary data.</text>
</comment>
<dbReference type="GO" id="GO:0008757">
    <property type="term" value="F:S-adenosylmethionine-dependent methyltransferase activity"/>
    <property type="evidence" value="ECO:0007669"/>
    <property type="project" value="InterPro"/>
</dbReference>
<keyword evidence="2" id="KW-0489">Methyltransferase</keyword>
<name>A0A7J7JIR1_BUGNE</name>
<evidence type="ECO:0000313" key="6">
    <source>
        <dbReference type="Proteomes" id="UP000593567"/>
    </source>
</evidence>
<reference evidence="5" key="1">
    <citation type="submission" date="2020-06" db="EMBL/GenBank/DDBJ databases">
        <title>Draft genome of Bugula neritina, a colonial animal packing powerful symbionts and potential medicines.</title>
        <authorList>
            <person name="Rayko M."/>
        </authorList>
    </citation>
    <scope>NUCLEOTIDE SEQUENCE [LARGE SCALE GENOMIC DNA]</scope>
    <source>
        <strain evidence="5">Kwan_BN1</strain>
    </source>
</reference>
<evidence type="ECO:0000313" key="5">
    <source>
        <dbReference type="EMBL" id="KAF6026209.1"/>
    </source>
</evidence>